<dbReference type="HOGENOM" id="CLU_018012_2_2_1"/>
<dbReference type="OMA" id="HEHISAF"/>
<feature type="region of interest" description="Disordered" evidence="6">
    <location>
        <begin position="16"/>
        <end position="35"/>
    </location>
</feature>
<dbReference type="GO" id="GO:0020037">
    <property type="term" value="F:heme binding"/>
    <property type="evidence" value="ECO:0007669"/>
    <property type="project" value="InterPro"/>
</dbReference>
<name>U1GH90_ENDPU</name>
<dbReference type="PANTHER" id="PTHR24304">
    <property type="entry name" value="CYTOCHROME P450 FAMILY 7"/>
    <property type="match status" value="1"/>
</dbReference>
<dbReference type="eggNOG" id="KOG0684">
    <property type="taxonomic scope" value="Eukaryota"/>
</dbReference>
<dbReference type="Gene3D" id="1.10.630.10">
    <property type="entry name" value="Cytochrome P450"/>
    <property type="match status" value="1"/>
</dbReference>
<dbReference type="GO" id="GO:0016705">
    <property type="term" value="F:oxidoreductase activity, acting on paired donors, with incorporation or reduction of molecular oxygen"/>
    <property type="evidence" value="ECO:0007669"/>
    <property type="project" value="InterPro"/>
</dbReference>
<dbReference type="PANTHER" id="PTHR24304:SF2">
    <property type="entry name" value="24-HYDROXYCHOLESTEROL 7-ALPHA-HYDROXYLASE"/>
    <property type="match status" value="1"/>
</dbReference>
<comment type="cofactor">
    <cofactor evidence="5">
        <name>heme</name>
        <dbReference type="ChEBI" id="CHEBI:30413"/>
    </cofactor>
</comment>
<feature type="binding site" description="axial binding residue" evidence="5">
    <location>
        <position position="408"/>
    </location>
    <ligand>
        <name>heme</name>
        <dbReference type="ChEBI" id="CHEBI:30413"/>
    </ligand>
    <ligandPart>
        <name>Fe</name>
        <dbReference type="ChEBI" id="CHEBI:18248"/>
    </ligandPart>
</feature>
<evidence type="ECO:0000256" key="1">
    <source>
        <dbReference type="ARBA" id="ARBA00010617"/>
    </source>
</evidence>
<dbReference type="InterPro" id="IPR050529">
    <property type="entry name" value="CYP450_sterol_14alpha_dmase"/>
</dbReference>
<comment type="similarity">
    <text evidence="1">Belongs to the cytochrome P450 family.</text>
</comment>
<dbReference type="InterPro" id="IPR001128">
    <property type="entry name" value="Cyt_P450"/>
</dbReference>
<dbReference type="PRINTS" id="PR00463">
    <property type="entry name" value="EP450I"/>
</dbReference>
<keyword evidence="3 5" id="KW-0479">Metal-binding</keyword>
<evidence type="ECO:0000256" key="5">
    <source>
        <dbReference type="PIRSR" id="PIRSR602401-1"/>
    </source>
</evidence>
<evidence type="ECO:0000256" key="3">
    <source>
        <dbReference type="ARBA" id="ARBA00022723"/>
    </source>
</evidence>
<evidence type="ECO:0000313" key="7">
    <source>
        <dbReference type="EMBL" id="ERF71136.1"/>
    </source>
</evidence>
<evidence type="ECO:0000256" key="4">
    <source>
        <dbReference type="ARBA" id="ARBA00023004"/>
    </source>
</evidence>
<proteinExistence type="inferred from homology"/>
<sequence length="484" mass="55759">MGMRNILKLGPIGASFCESDDSGRGPRPHPRSQVEPEDRLWFHTHNTAATFLSGIHLKAILKTFQTNLRTRIEALRIDRRWDEIPDLYQFIYKTLFPTQVEVLFGTSFLALNPNFLQDFRDFHKGLVYLLRGYPSWLVPTACSARERCLGSIKRWHLFLKEQEGNENPPRDEERSRLYGSRYIRTLQKKYGRMKPLDLDAVASSELGVIWAANSNIITATFWYIIELAKDPRLLSRIHAEVGASLSQTNDSRSTIDTDRLCTRPFIQSAYAEVLRLHTYNFLLTTSEHSDFNFRGWKIPKDQMVGISSHTAHMDNKAWNTGLVDGKAPVETFWAERFLIYEGSARSKPLKMEHFKRRNTQRHSTHDLHSFSNSSFASEENYSSEESPRFCLDELSGIWIPFGGGYSLCPGRHVAKAEILLAVALVSTAFEFEVLDQLSLKDRFMSRFVSIKDKGLQHDMRYFGMGVLPPKDKVAARIRRRVERD</sequence>
<dbReference type="SUPFAM" id="SSF48264">
    <property type="entry name" value="Cytochrome P450"/>
    <property type="match status" value="1"/>
</dbReference>
<dbReference type="GeneID" id="19243771"/>
<evidence type="ECO:0000313" key="8">
    <source>
        <dbReference type="Proteomes" id="UP000019373"/>
    </source>
</evidence>
<gene>
    <name evidence="7" type="ORF">EPUS_08931</name>
</gene>
<dbReference type="InterPro" id="IPR002401">
    <property type="entry name" value="Cyt_P450_E_grp-I"/>
</dbReference>
<evidence type="ECO:0008006" key="9">
    <source>
        <dbReference type="Google" id="ProtNLM"/>
    </source>
</evidence>
<dbReference type="InterPro" id="IPR036396">
    <property type="entry name" value="Cyt_P450_sf"/>
</dbReference>
<evidence type="ECO:0000256" key="6">
    <source>
        <dbReference type="SAM" id="MobiDB-lite"/>
    </source>
</evidence>
<evidence type="ECO:0000256" key="2">
    <source>
        <dbReference type="ARBA" id="ARBA00022617"/>
    </source>
</evidence>
<dbReference type="Proteomes" id="UP000019373">
    <property type="component" value="Unassembled WGS sequence"/>
</dbReference>
<dbReference type="Pfam" id="PF00067">
    <property type="entry name" value="p450"/>
    <property type="match status" value="2"/>
</dbReference>
<dbReference type="AlphaFoldDB" id="U1GH90"/>
<dbReference type="RefSeq" id="XP_007803216.1">
    <property type="nucleotide sequence ID" value="XM_007805025.1"/>
</dbReference>
<protein>
    <recommendedName>
        <fullName evidence="9">Cytochrome P450</fullName>
    </recommendedName>
</protein>
<dbReference type="GO" id="GO:0005506">
    <property type="term" value="F:iron ion binding"/>
    <property type="evidence" value="ECO:0007669"/>
    <property type="project" value="InterPro"/>
</dbReference>
<organism evidence="7 8">
    <name type="scientific">Endocarpon pusillum (strain Z07020 / HMAS-L-300199)</name>
    <name type="common">Lichen-forming fungus</name>
    <dbReference type="NCBI Taxonomy" id="1263415"/>
    <lineage>
        <taxon>Eukaryota</taxon>
        <taxon>Fungi</taxon>
        <taxon>Dikarya</taxon>
        <taxon>Ascomycota</taxon>
        <taxon>Pezizomycotina</taxon>
        <taxon>Eurotiomycetes</taxon>
        <taxon>Chaetothyriomycetidae</taxon>
        <taxon>Verrucariales</taxon>
        <taxon>Verrucariaceae</taxon>
        <taxon>Endocarpon</taxon>
    </lineage>
</organism>
<keyword evidence="8" id="KW-1185">Reference proteome</keyword>
<dbReference type="EMBL" id="KE721237">
    <property type="protein sequence ID" value="ERF71136.1"/>
    <property type="molecule type" value="Genomic_DNA"/>
</dbReference>
<keyword evidence="4 5" id="KW-0408">Iron</keyword>
<keyword evidence="2 5" id="KW-0349">Heme</keyword>
<reference evidence="8" key="1">
    <citation type="journal article" date="2014" name="BMC Genomics">
        <title>Genome characteristics reveal the impact of lichenization on lichen-forming fungus Endocarpon pusillum Hedwig (Verrucariales, Ascomycota).</title>
        <authorList>
            <person name="Wang Y.-Y."/>
            <person name="Liu B."/>
            <person name="Zhang X.-Y."/>
            <person name="Zhou Q.-M."/>
            <person name="Zhang T."/>
            <person name="Li H."/>
            <person name="Yu Y.-F."/>
            <person name="Zhang X.-L."/>
            <person name="Hao X.-Y."/>
            <person name="Wang M."/>
            <person name="Wang L."/>
            <person name="Wei J.-C."/>
        </authorList>
    </citation>
    <scope>NUCLEOTIDE SEQUENCE [LARGE SCALE GENOMIC DNA]</scope>
    <source>
        <strain evidence="8">Z07020 / HMAS-L-300199</strain>
    </source>
</reference>
<accession>U1GH90</accession>
<dbReference type="GO" id="GO:0008395">
    <property type="term" value="F:steroid hydroxylase activity"/>
    <property type="evidence" value="ECO:0007669"/>
    <property type="project" value="TreeGrafter"/>
</dbReference>
<dbReference type="OrthoDB" id="3366823at2759"/>